<proteinExistence type="inferred from homology"/>
<dbReference type="PROSITE" id="PS51013">
    <property type="entry name" value="PANNEXIN"/>
    <property type="match status" value="1"/>
</dbReference>
<keyword evidence="8 9" id="KW-0407">Ion channel</keyword>
<dbReference type="AlphaFoldDB" id="A0A7J7J6B1"/>
<dbReference type="GO" id="GO:0034220">
    <property type="term" value="P:monoatomic ion transmembrane transport"/>
    <property type="evidence" value="ECO:0007669"/>
    <property type="project" value="UniProtKB-KW"/>
</dbReference>
<comment type="caution">
    <text evidence="9">Lacks conserved residue(s) required for the propagation of feature annotation.</text>
</comment>
<keyword evidence="5 9" id="KW-1133">Transmembrane helix</keyword>
<dbReference type="PRINTS" id="PR01262">
    <property type="entry name" value="INNEXIN"/>
</dbReference>
<dbReference type="InterPro" id="IPR000990">
    <property type="entry name" value="Innexin"/>
</dbReference>
<feature type="transmembrane region" description="Helical" evidence="9">
    <location>
        <begin position="172"/>
        <end position="192"/>
    </location>
</feature>
<evidence type="ECO:0000256" key="6">
    <source>
        <dbReference type="ARBA" id="ARBA00023065"/>
    </source>
</evidence>
<keyword evidence="3" id="KW-1003">Cell membrane</keyword>
<sequence length="293" mass="33513">MLQYYQWTPLILMFCSVTFAIPARIWSWVSNSGGYQVQAMVQATKGTTNVNPETRDKTGIIGSMRKPGKPLGVGKRFGSFLLPMYLIVKLLYIANAIGLIFLMDKFLGIDFVNYGSDIVKSVQDSDYKMPSRFPYVTLCDFFIRRTGHNVQRYTIHCVLPANIFNEKCFMFLWFWLVFVAAASTIGLILWLFTACSGVNMSFTKKYLGIMGAWTIVRDRDTDHLLHSFVHEYLRQDGIFCMRLVIKNTNDAIGGEIFAACWDHFLLSRKPPPTFEPYASPTKLLRQSKIEQAL</sequence>
<reference evidence="10" key="1">
    <citation type="submission" date="2020-06" db="EMBL/GenBank/DDBJ databases">
        <title>Draft genome of Bugula neritina, a colonial animal packing powerful symbionts and potential medicines.</title>
        <authorList>
            <person name="Rayko M."/>
        </authorList>
    </citation>
    <scope>NUCLEOTIDE SEQUENCE [LARGE SCALE GENOMIC DNA]</scope>
    <source>
        <strain evidence="10">Kwan_BN1</strain>
    </source>
</reference>
<dbReference type="PANTHER" id="PTHR11893">
    <property type="entry name" value="INNEXIN"/>
    <property type="match status" value="1"/>
</dbReference>
<evidence type="ECO:0000256" key="5">
    <source>
        <dbReference type="ARBA" id="ARBA00022989"/>
    </source>
</evidence>
<dbReference type="EMBL" id="VXIV02003035">
    <property type="protein sequence ID" value="KAF6021447.1"/>
    <property type="molecule type" value="Genomic_DNA"/>
</dbReference>
<evidence type="ECO:0000256" key="7">
    <source>
        <dbReference type="ARBA" id="ARBA00023136"/>
    </source>
</evidence>
<evidence type="ECO:0000313" key="11">
    <source>
        <dbReference type="Proteomes" id="UP000593567"/>
    </source>
</evidence>
<feature type="transmembrane region" description="Helical" evidence="9">
    <location>
        <begin position="7"/>
        <end position="26"/>
    </location>
</feature>
<dbReference type="GO" id="GO:0005921">
    <property type="term" value="C:gap junction"/>
    <property type="evidence" value="ECO:0007669"/>
    <property type="project" value="UniProtKB-UniRule"/>
</dbReference>
<keyword evidence="4 9" id="KW-0812">Transmembrane</keyword>
<comment type="caution">
    <text evidence="10">The sequence shown here is derived from an EMBL/GenBank/DDBJ whole genome shotgun (WGS) entry which is preliminary data.</text>
</comment>
<dbReference type="GO" id="GO:0005886">
    <property type="term" value="C:plasma membrane"/>
    <property type="evidence" value="ECO:0007669"/>
    <property type="project" value="UniProtKB-SubCell"/>
</dbReference>
<evidence type="ECO:0000256" key="3">
    <source>
        <dbReference type="ARBA" id="ARBA00022475"/>
    </source>
</evidence>
<keyword evidence="2 9" id="KW-0813">Transport</keyword>
<evidence type="ECO:0000256" key="9">
    <source>
        <dbReference type="RuleBase" id="RU010713"/>
    </source>
</evidence>
<protein>
    <recommendedName>
        <fullName evidence="9">Innexin</fullName>
    </recommendedName>
</protein>
<evidence type="ECO:0000256" key="8">
    <source>
        <dbReference type="ARBA" id="ARBA00023303"/>
    </source>
</evidence>
<name>A0A7J7J6B1_BUGNE</name>
<dbReference type="Proteomes" id="UP000593567">
    <property type="component" value="Unassembled WGS sequence"/>
</dbReference>
<evidence type="ECO:0000256" key="2">
    <source>
        <dbReference type="ARBA" id="ARBA00022448"/>
    </source>
</evidence>
<comment type="similarity">
    <text evidence="9">Belongs to the pannexin family.</text>
</comment>
<evidence type="ECO:0000313" key="10">
    <source>
        <dbReference type="EMBL" id="KAF6021447.1"/>
    </source>
</evidence>
<gene>
    <name evidence="9" type="primary">inx</name>
    <name evidence="10" type="ORF">EB796_020245</name>
</gene>
<organism evidence="10 11">
    <name type="scientific">Bugula neritina</name>
    <name type="common">Brown bryozoan</name>
    <name type="synonym">Sertularia neritina</name>
    <dbReference type="NCBI Taxonomy" id="10212"/>
    <lineage>
        <taxon>Eukaryota</taxon>
        <taxon>Metazoa</taxon>
        <taxon>Spiralia</taxon>
        <taxon>Lophotrochozoa</taxon>
        <taxon>Bryozoa</taxon>
        <taxon>Gymnolaemata</taxon>
        <taxon>Cheilostomatida</taxon>
        <taxon>Flustrina</taxon>
        <taxon>Buguloidea</taxon>
        <taxon>Bugulidae</taxon>
        <taxon>Bugula</taxon>
    </lineage>
</organism>
<keyword evidence="11" id="KW-1185">Reference proteome</keyword>
<keyword evidence="6 9" id="KW-0406">Ion transport</keyword>
<accession>A0A7J7J6B1</accession>
<comment type="subcellular location">
    <subcellularLocation>
        <location evidence="1 9">Cell membrane</location>
        <topology evidence="1 9">Multi-pass membrane protein</topology>
    </subcellularLocation>
</comment>
<evidence type="ECO:0000256" key="1">
    <source>
        <dbReference type="ARBA" id="ARBA00004651"/>
    </source>
</evidence>
<dbReference type="PANTHER" id="PTHR11893:SF36">
    <property type="entry name" value="INNEXIN-5"/>
    <property type="match status" value="1"/>
</dbReference>
<evidence type="ECO:0000256" key="4">
    <source>
        <dbReference type="ARBA" id="ARBA00022692"/>
    </source>
</evidence>
<dbReference type="Pfam" id="PF00876">
    <property type="entry name" value="Innexin"/>
    <property type="match status" value="1"/>
</dbReference>
<keyword evidence="7 9" id="KW-0472">Membrane</keyword>
<comment type="function">
    <text evidence="9">Structural component of the gap junctions.</text>
</comment>
<feature type="transmembrane region" description="Helical" evidence="9">
    <location>
        <begin position="80"/>
        <end position="102"/>
    </location>
</feature>
<dbReference type="OrthoDB" id="5867527at2759"/>